<comment type="caution">
    <text evidence="5">The sequence shown here is derived from an EMBL/GenBank/DDBJ whole genome shotgun (WGS) entry which is preliminary data.</text>
</comment>
<evidence type="ECO:0000256" key="3">
    <source>
        <dbReference type="SAM" id="SignalP"/>
    </source>
</evidence>
<keyword evidence="6" id="KW-1185">Reference proteome</keyword>
<dbReference type="PANTHER" id="PTHR43751">
    <property type="entry name" value="SULFATASE"/>
    <property type="match status" value="1"/>
</dbReference>
<protein>
    <submittedName>
        <fullName evidence="5">Sulfatase-like hydrolase/transferase</fullName>
    </submittedName>
</protein>
<dbReference type="CDD" id="cd16143">
    <property type="entry name" value="ARS_like"/>
    <property type="match status" value="1"/>
</dbReference>
<dbReference type="InterPro" id="IPR052701">
    <property type="entry name" value="GAG_Ulvan_Degrading_Sulfatases"/>
</dbReference>
<dbReference type="PROSITE" id="PS00149">
    <property type="entry name" value="SULFATASE_2"/>
    <property type="match status" value="1"/>
</dbReference>
<keyword evidence="2" id="KW-0378">Hydrolase</keyword>
<name>A0ABS3YYD4_9BACT</name>
<organism evidence="5 6">
    <name type="scientific">Niastella soli</name>
    <dbReference type="NCBI Taxonomy" id="2821487"/>
    <lineage>
        <taxon>Bacteria</taxon>
        <taxon>Pseudomonadati</taxon>
        <taxon>Bacteroidota</taxon>
        <taxon>Chitinophagia</taxon>
        <taxon>Chitinophagales</taxon>
        <taxon>Chitinophagaceae</taxon>
        <taxon>Niastella</taxon>
    </lineage>
</organism>
<proteinExistence type="inferred from homology"/>
<evidence type="ECO:0000313" key="5">
    <source>
        <dbReference type="EMBL" id="MBO9202934.1"/>
    </source>
</evidence>
<accession>A0ABS3YYD4</accession>
<dbReference type="PROSITE" id="PS00523">
    <property type="entry name" value="SULFATASE_1"/>
    <property type="match status" value="1"/>
</dbReference>
<dbReference type="RefSeq" id="WP_209140988.1">
    <property type="nucleotide sequence ID" value="NZ_JAGHKO010000005.1"/>
</dbReference>
<dbReference type="Gene3D" id="3.30.1120.10">
    <property type="match status" value="1"/>
</dbReference>
<dbReference type="SUPFAM" id="SSF53649">
    <property type="entry name" value="Alkaline phosphatase-like"/>
    <property type="match status" value="1"/>
</dbReference>
<sequence length="510" mass="56069">MRYQKIISCCIAWVIVFAFANCQSAKKNSQPNIIIIYIDDLGYGDVSCYGATRVQTPNVDRLAQNGLRFTDAHCGAATCTPSRFSLLTGMYAFRNNAAVLPGDAPLLIPQGIETLPSILQKRGYATAVVGKWHLGLGIGTIDWNKPINPGPLETGFDHSFIIPATVDRVPCVYVDGHNVYQADPADPILVSYKEQIGDEPTGLSNREMLKMKADTQHSNTIINGISRIGFMTGGKKARWRDEDMADVFTTKAKAFINSNKNKPFFLYLALTDIHVPRTPHERFLGKNPMGRRGDVIVEMDWVTGEITKDIERLGLDKNTLILFTSDNGPVLDDGYSDEAVEKAGTHQPAGNFRGGKYSAFEGGTRVPTIAYWPGTIKPGVSSALMSQVDWMASLAALTGDSLTGKAGPDSRNVLPVLLGTSDKAPAYMLEEAYTLSIRYGNWKYIAPQEKGTPDWLKNKRIESGLIQLPQLYDLQTDPGETKNVAAQHPELVQQLQNELKKIQTTNLTGR</sequence>
<dbReference type="Gene3D" id="3.40.720.10">
    <property type="entry name" value="Alkaline Phosphatase, subunit A"/>
    <property type="match status" value="1"/>
</dbReference>
<gene>
    <name evidence="5" type="ORF">J7I42_21770</name>
</gene>
<dbReference type="InterPro" id="IPR017850">
    <property type="entry name" value="Alkaline_phosphatase_core_sf"/>
</dbReference>
<dbReference type="Pfam" id="PF00884">
    <property type="entry name" value="Sulfatase"/>
    <property type="match status" value="1"/>
</dbReference>
<dbReference type="PANTHER" id="PTHR43751:SF6">
    <property type="entry name" value="N-ACETYLGALACTOSAMINE-6-O-SULFATASE"/>
    <property type="match status" value="1"/>
</dbReference>
<dbReference type="InterPro" id="IPR024607">
    <property type="entry name" value="Sulfatase_CS"/>
</dbReference>
<feature type="signal peptide" evidence="3">
    <location>
        <begin position="1"/>
        <end position="20"/>
    </location>
</feature>
<feature type="chain" id="PRO_5047447702" evidence="3">
    <location>
        <begin position="21"/>
        <end position="510"/>
    </location>
</feature>
<evidence type="ECO:0000313" key="6">
    <source>
        <dbReference type="Proteomes" id="UP000677244"/>
    </source>
</evidence>
<comment type="similarity">
    <text evidence="1">Belongs to the sulfatase family.</text>
</comment>
<reference evidence="5 6" key="1">
    <citation type="submission" date="2021-03" db="EMBL/GenBank/DDBJ databases">
        <title>Assistant Professor.</title>
        <authorList>
            <person name="Huq M.A."/>
        </authorList>
    </citation>
    <scope>NUCLEOTIDE SEQUENCE [LARGE SCALE GENOMIC DNA]</scope>
    <source>
        <strain evidence="5 6">MAH-29</strain>
    </source>
</reference>
<dbReference type="Proteomes" id="UP000677244">
    <property type="component" value="Unassembled WGS sequence"/>
</dbReference>
<feature type="domain" description="Sulfatase N-terminal" evidence="4">
    <location>
        <begin position="31"/>
        <end position="399"/>
    </location>
</feature>
<evidence type="ECO:0000259" key="4">
    <source>
        <dbReference type="Pfam" id="PF00884"/>
    </source>
</evidence>
<keyword evidence="3" id="KW-0732">Signal</keyword>
<evidence type="ECO:0000256" key="1">
    <source>
        <dbReference type="ARBA" id="ARBA00008779"/>
    </source>
</evidence>
<dbReference type="InterPro" id="IPR000917">
    <property type="entry name" value="Sulfatase_N"/>
</dbReference>
<evidence type="ECO:0000256" key="2">
    <source>
        <dbReference type="ARBA" id="ARBA00022801"/>
    </source>
</evidence>
<dbReference type="EMBL" id="JAGHKO010000005">
    <property type="protein sequence ID" value="MBO9202934.1"/>
    <property type="molecule type" value="Genomic_DNA"/>
</dbReference>